<organism evidence="1 2">
    <name type="scientific">Pluteus cervinus</name>
    <dbReference type="NCBI Taxonomy" id="181527"/>
    <lineage>
        <taxon>Eukaryota</taxon>
        <taxon>Fungi</taxon>
        <taxon>Dikarya</taxon>
        <taxon>Basidiomycota</taxon>
        <taxon>Agaricomycotina</taxon>
        <taxon>Agaricomycetes</taxon>
        <taxon>Agaricomycetidae</taxon>
        <taxon>Agaricales</taxon>
        <taxon>Pluteineae</taxon>
        <taxon>Pluteaceae</taxon>
        <taxon>Pluteus</taxon>
    </lineage>
</organism>
<accession>A0ACD3A2A2</accession>
<dbReference type="Proteomes" id="UP000308600">
    <property type="component" value="Unassembled WGS sequence"/>
</dbReference>
<evidence type="ECO:0000313" key="1">
    <source>
        <dbReference type="EMBL" id="TFK59712.1"/>
    </source>
</evidence>
<evidence type="ECO:0000313" key="2">
    <source>
        <dbReference type="Proteomes" id="UP000308600"/>
    </source>
</evidence>
<dbReference type="EMBL" id="ML208911">
    <property type="protein sequence ID" value="TFK59712.1"/>
    <property type="molecule type" value="Genomic_DNA"/>
</dbReference>
<protein>
    <submittedName>
        <fullName evidence="1">Uncharacterized protein</fullName>
    </submittedName>
</protein>
<proteinExistence type="predicted"/>
<keyword evidence="2" id="KW-1185">Reference proteome</keyword>
<reference evidence="1 2" key="1">
    <citation type="journal article" date="2019" name="Nat. Ecol. Evol.">
        <title>Megaphylogeny resolves global patterns of mushroom evolution.</title>
        <authorList>
            <person name="Varga T."/>
            <person name="Krizsan K."/>
            <person name="Foldi C."/>
            <person name="Dima B."/>
            <person name="Sanchez-Garcia M."/>
            <person name="Sanchez-Ramirez S."/>
            <person name="Szollosi G.J."/>
            <person name="Szarkandi J.G."/>
            <person name="Papp V."/>
            <person name="Albert L."/>
            <person name="Andreopoulos W."/>
            <person name="Angelini C."/>
            <person name="Antonin V."/>
            <person name="Barry K.W."/>
            <person name="Bougher N.L."/>
            <person name="Buchanan P."/>
            <person name="Buyck B."/>
            <person name="Bense V."/>
            <person name="Catcheside P."/>
            <person name="Chovatia M."/>
            <person name="Cooper J."/>
            <person name="Damon W."/>
            <person name="Desjardin D."/>
            <person name="Finy P."/>
            <person name="Geml J."/>
            <person name="Haridas S."/>
            <person name="Hughes K."/>
            <person name="Justo A."/>
            <person name="Karasinski D."/>
            <person name="Kautmanova I."/>
            <person name="Kiss B."/>
            <person name="Kocsube S."/>
            <person name="Kotiranta H."/>
            <person name="LaButti K.M."/>
            <person name="Lechner B.E."/>
            <person name="Liimatainen K."/>
            <person name="Lipzen A."/>
            <person name="Lukacs Z."/>
            <person name="Mihaltcheva S."/>
            <person name="Morgado L.N."/>
            <person name="Niskanen T."/>
            <person name="Noordeloos M.E."/>
            <person name="Ohm R.A."/>
            <person name="Ortiz-Santana B."/>
            <person name="Ovrebo C."/>
            <person name="Racz N."/>
            <person name="Riley R."/>
            <person name="Savchenko A."/>
            <person name="Shiryaev A."/>
            <person name="Soop K."/>
            <person name="Spirin V."/>
            <person name="Szebenyi C."/>
            <person name="Tomsovsky M."/>
            <person name="Tulloss R.E."/>
            <person name="Uehling J."/>
            <person name="Grigoriev I.V."/>
            <person name="Vagvolgyi C."/>
            <person name="Papp T."/>
            <person name="Martin F.M."/>
            <person name="Miettinen O."/>
            <person name="Hibbett D.S."/>
            <person name="Nagy L.G."/>
        </authorList>
    </citation>
    <scope>NUCLEOTIDE SEQUENCE [LARGE SCALE GENOMIC DNA]</scope>
    <source>
        <strain evidence="1 2">NL-1719</strain>
    </source>
</reference>
<name>A0ACD3A2A2_9AGAR</name>
<gene>
    <name evidence="1" type="ORF">BDN72DRAFT_905604</name>
</gene>
<sequence>MNPGIWETIINSKSQLPGVTPHCIFFKVEHCVVGEGTAAERTYIPGQFVLVREPPCDSCQKAQIVSIIIDVASLQTFVVVAWLFESGDLGSIKCLDGPVAHWYLVSPMLLGTGLINMFSKELQDLLGPRELLRSNAIDYHVHVEKYQDQMLDYPLTLLNGNVWHYRMELHFTNHQHSSAQLREYNLTCTEECAAIYSPNSGLWFTIALPSSELGWLSINAARSWLRPEVNL</sequence>